<dbReference type="OrthoDB" id="5272396at2759"/>
<dbReference type="RefSeq" id="XP_033586188.1">
    <property type="nucleotide sequence ID" value="XM_033738370.1"/>
</dbReference>
<accession>A0A6A6PHV3</accession>
<feature type="domain" description="DUF7730" evidence="1">
    <location>
        <begin position="32"/>
        <end position="153"/>
    </location>
</feature>
<sequence>MQLILTEGALKGHHVLVIEPVAPKKKTKVFRLLDLPAEIRTMIYGHVFEETGEIRIRTYKPRKQPRRPVRDSFNTYCRRPSMKGLTFDRVHGKWLGQKPSALTMLSVSKRVFEEAAPIIYGDNTFAFDSTKEALLFFDCIGQMRKHLRTIRFHDIGAPTTTANTFRMLKDAKQLRTIEVCHGILCGSYYDWDRAHRPAPPDARTLVNMLAPLAKGLYKASPSGETSHSVLDIIRVYSEHNGSRCYGCKIGRNCNRANDTYCKTHCNDIAAHLKEIAAECKTRLALQLRIAV</sequence>
<dbReference type="InterPro" id="IPR056632">
    <property type="entry name" value="DUF7730"/>
</dbReference>
<protein>
    <recommendedName>
        <fullName evidence="1">DUF7730 domain-containing protein</fullName>
    </recommendedName>
</protein>
<name>A0A6A6PHV3_9PEZI</name>
<dbReference type="InterPro" id="IPR038883">
    <property type="entry name" value="AN11006-like"/>
</dbReference>
<dbReference type="Proteomes" id="UP000799767">
    <property type="component" value="Unassembled WGS sequence"/>
</dbReference>
<organism evidence="2 3">
    <name type="scientific">Neohortaea acidophila</name>
    <dbReference type="NCBI Taxonomy" id="245834"/>
    <lineage>
        <taxon>Eukaryota</taxon>
        <taxon>Fungi</taxon>
        <taxon>Dikarya</taxon>
        <taxon>Ascomycota</taxon>
        <taxon>Pezizomycotina</taxon>
        <taxon>Dothideomycetes</taxon>
        <taxon>Dothideomycetidae</taxon>
        <taxon>Mycosphaerellales</taxon>
        <taxon>Teratosphaeriaceae</taxon>
        <taxon>Neohortaea</taxon>
    </lineage>
</organism>
<dbReference type="GeneID" id="54479372"/>
<evidence type="ECO:0000259" key="1">
    <source>
        <dbReference type="Pfam" id="PF24864"/>
    </source>
</evidence>
<proteinExistence type="predicted"/>
<dbReference type="EMBL" id="MU001641">
    <property type="protein sequence ID" value="KAF2479618.1"/>
    <property type="molecule type" value="Genomic_DNA"/>
</dbReference>
<gene>
    <name evidence="2" type="ORF">BDY17DRAFT_42351</name>
</gene>
<dbReference type="Pfam" id="PF24864">
    <property type="entry name" value="DUF7730"/>
    <property type="match status" value="1"/>
</dbReference>
<evidence type="ECO:0000313" key="2">
    <source>
        <dbReference type="EMBL" id="KAF2479618.1"/>
    </source>
</evidence>
<dbReference type="PANTHER" id="PTHR42085:SF8">
    <property type="entry name" value="F-BOX DOMAIN-CONTAINING PROTEIN"/>
    <property type="match status" value="1"/>
</dbReference>
<dbReference type="PANTHER" id="PTHR42085">
    <property type="entry name" value="F-BOX DOMAIN-CONTAINING PROTEIN"/>
    <property type="match status" value="1"/>
</dbReference>
<evidence type="ECO:0000313" key="3">
    <source>
        <dbReference type="Proteomes" id="UP000799767"/>
    </source>
</evidence>
<dbReference type="AlphaFoldDB" id="A0A6A6PHV3"/>
<reference evidence="2" key="1">
    <citation type="journal article" date="2020" name="Stud. Mycol.">
        <title>101 Dothideomycetes genomes: a test case for predicting lifestyles and emergence of pathogens.</title>
        <authorList>
            <person name="Haridas S."/>
            <person name="Albert R."/>
            <person name="Binder M."/>
            <person name="Bloem J."/>
            <person name="Labutti K."/>
            <person name="Salamov A."/>
            <person name="Andreopoulos B."/>
            <person name="Baker S."/>
            <person name="Barry K."/>
            <person name="Bills G."/>
            <person name="Bluhm B."/>
            <person name="Cannon C."/>
            <person name="Castanera R."/>
            <person name="Culley D."/>
            <person name="Daum C."/>
            <person name="Ezra D."/>
            <person name="Gonzalez J."/>
            <person name="Henrissat B."/>
            <person name="Kuo A."/>
            <person name="Liang C."/>
            <person name="Lipzen A."/>
            <person name="Lutzoni F."/>
            <person name="Magnuson J."/>
            <person name="Mondo S."/>
            <person name="Nolan M."/>
            <person name="Ohm R."/>
            <person name="Pangilinan J."/>
            <person name="Park H.-J."/>
            <person name="Ramirez L."/>
            <person name="Alfaro M."/>
            <person name="Sun H."/>
            <person name="Tritt A."/>
            <person name="Yoshinaga Y."/>
            <person name="Zwiers L.-H."/>
            <person name="Turgeon B."/>
            <person name="Goodwin S."/>
            <person name="Spatafora J."/>
            <person name="Crous P."/>
            <person name="Grigoriev I."/>
        </authorList>
    </citation>
    <scope>NUCLEOTIDE SEQUENCE</scope>
    <source>
        <strain evidence="2">CBS 113389</strain>
    </source>
</reference>
<keyword evidence="3" id="KW-1185">Reference proteome</keyword>